<keyword evidence="2" id="KW-1185">Reference proteome</keyword>
<sequence length="384" mass="42919">MKLLYLTFQEDAPLYLGVTRKIRGQASAFQKLGYEVTYTLWREKTFCFCGEDRHEVQIGPGRVMKQFFQIAADYVAAHRFDVLYIRLDRISFDVIHLCKAARKAGTRQIGVEIPNYPYLKDYARNIQYAKGIKAGATTAAKIAANIAADRLSGLSLKGLVDGVVLYGNHADHFFGVKAINADNGIDTDSIPVVAPKPEGEPITMLGVAGTLWWQGYDRILRGMQAYRASGGRHPLRFVLVGGDRTEMPGFLAQVKSLGLTEDVLCPGFQTGDELNRTYRTADVGISTLGCYRRGLTRCSSLKAREYAAAGLPFLYAYDDDSLTGKEPFALRVPNDDTPVDMEQLIAFVERCRRQADCSRQERTFAEEQYDWKAMMQRILAFLGA</sequence>
<reference evidence="1 2" key="1">
    <citation type="submission" date="2022-01" db="EMBL/GenBank/DDBJ databases">
        <title>Collection of gut derived symbiotic bacterial strains cultured from healthy donors.</title>
        <authorList>
            <person name="Lin H."/>
            <person name="Kohout C."/>
            <person name="Waligurski E."/>
            <person name="Pamer E.G."/>
        </authorList>
    </citation>
    <scope>NUCLEOTIDE SEQUENCE [LARGE SCALE GENOMIC DNA]</scope>
    <source>
        <strain evidence="1 2">DFI.7.58</strain>
    </source>
</reference>
<evidence type="ECO:0000313" key="2">
    <source>
        <dbReference type="Proteomes" id="UP001298681"/>
    </source>
</evidence>
<dbReference type="SUPFAM" id="SSF53756">
    <property type="entry name" value="UDP-Glycosyltransferase/glycogen phosphorylase"/>
    <property type="match status" value="1"/>
</dbReference>
<accession>A0ABS9MFU0</accession>
<dbReference type="EMBL" id="JAKNHQ010000002">
    <property type="protein sequence ID" value="MCG4609668.1"/>
    <property type="molecule type" value="Genomic_DNA"/>
</dbReference>
<organism evidence="1 2">
    <name type="scientific">Anaeromassilibacillus senegalensis</name>
    <dbReference type="NCBI Taxonomy" id="1673717"/>
    <lineage>
        <taxon>Bacteria</taxon>
        <taxon>Bacillati</taxon>
        <taxon>Bacillota</taxon>
        <taxon>Clostridia</taxon>
        <taxon>Eubacteriales</taxon>
        <taxon>Acutalibacteraceae</taxon>
        <taxon>Anaeromassilibacillus</taxon>
    </lineage>
</organism>
<name>A0ABS9MFU0_9FIRM</name>
<comment type="caution">
    <text evidence="1">The sequence shown here is derived from an EMBL/GenBank/DDBJ whole genome shotgun (WGS) entry which is preliminary data.</text>
</comment>
<dbReference type="Gene3D" id="3.40.50.2000">
    <property type="entry name" value="Glycogen Phosphorylase B"/>
    <property type="match status" value="2"/>
</dbReference>
<dbReference type="RefSeq" id="WP_087228985.1">
    <property type="nucleotide sequence ID" value="NZ_JAKNHQ010000002.1"/>
</dbReference>
<dbReference type="Proteomes" id="UP001298681">
    <property type="component" value="Unassembled WGS sequence"/>
</dbReference>
<protein>
    <submittedName>
        <fullName evidence="1">Glycosyltransferase</fullName>
    </submittedName>
</protein>
<proteinExistence type="predicted"/>
<evidence type="ECO:0000313" key="1">
    <source>
        <dbReference type="EMBL" id="MCG4609668.1"/>
    </source>
</evidence>
<gene>
    <name evidence="1" type="ORF">L0P57_01735</name>
</gene>